<organism evidence="1 2">
    <name type="scientific">Holtiella tumoricola</name>
    <dbReference type="NCBI Taxonomy" id="3018743"/>
    <lineage>
        <taxon>Bacteria</taxon>
        <taxon>Bacillati</taxon>
        <taxon>Bacillota</taxon>
        <taxon>Clostridia</taxon>
        <taxon>Lachnospirales</taxon>
        <taxon>Cellulosilyticaceae</taxon>
        <taxon>Holtiella</taxon>
    </lineage>
</organism>
<reference evidence="1" key="1">
    <citation type="journal article" date="2023" name="Int. J. Syst. Evol. Microbiol.">
        <title>&lt;i&gt;Holtiella tumoricola&lt;/i&gt; gen. nov. sp. nov., isolated from a human clinical sample.</title>
        <authorList>
            <person name="Allen-Vercoe E."/>
            <person name="Daigneault M.C."/>
            <person name="Vancuren S.J."/>
            <person name="Cochrane K."/>
            <person name="O'Neal L.L."/>
            <person name="Sankaranarayanan K."/>
            <person name="Lawson P.A."/>
        </authorList>
    </citation>
    <scope>NUCLEOTIDE SEQUENCE</scope>
    <source>
        <strain evidence="1">CC70A</strain>
    </source>
</reference>
<protein>
    <submittedName>
        <fullName evidence="1">Uncharacterized protein</fullName>
    </submittedName>
</protein>
<accession>A0AA42DJ59</accession>
<dbReference type="AlphaFoldDB" id="A0AA42DJ59"/>
<name>A0AA42DJ59_9FIRM</name>
<comment type="caution">
    <text evidence="1">The sequence shown here is derived from an EMBL/GenBank/DDBJ whole genome shotgun (WGS) entry which is preliminary data.</text>
</comment>
<sequence>MAKKKDGTSCVDIIKSLFTKYPISDEMKPHEIIKFYYEKYQTEFPNNNSVNGTIFENLLLIVFTRAGISPIYYQAKMALVPNVDFDMVLYNRKTPVAISAKTSLRERWKQADIESMALKYVHRKAKCYLLTLSKAEVATRRKEENSYVGIDEFVIANEPEFDAWLEEVKTIAFRESESIDLIENAVVAKRDATKLKEILGIEF</sequence>
<dbReference type="Proteomes" id="UP001169242">
    <property type="component" value="Unassembled WGS sequence"/>
</dbReference>
<gene>
    <name evidence="1" type="ORF">PBV87_00065</name>
</gene>
<dbReference type="EMBL" id="JAQIFT010000002">
    <property type="protein sequence ID" value="MDA3729906.1"/>
    <property type="molecule type" value="Genomic_DNA"/>
</dbReference>
<dbReference type="InterPro" id="IPR038365">
    <property type="entry name" value="EcoRII_C_sf"/>
</dbReference>
<dbReference type="RefSeq" id="WP_271010676.1">
    <property type="nucleotide sequence ID" value="NZ_JAQIFT010000002.1"/>
</dbReference>
<dbReference type="InterPro" id="IPR011335">
    <property type="entry name" value="Restrct_endonuc-II-like"/>
</dbReference>
<proteinExistence type="predicted"/>
<keyword evidence="2" id="KW-1185">Reference proteome</keyword>
<dbReference type="Gene3D" id="3.40.91.80">
    <property type="match status" value="1"/>
</dbReference>
<dbReference type="SUPFAM" id="SSF52980">
    <property type="entry name" value="Restriction endonuclease-like"/>
    <property type="match status" value="1"/>
</dbReference>
<evidence type="ECO:0000313" key="2">
    <source>
        <dbReference type="Proteomes" id="UP001169242"/>
    </source>
</evidence>
<evidence type="ECO:0000313" key="1">
    <source>
        <dbReference type="EMBL" id="MDA3729906.1"/>
    </source>
</evidence>